<evidence type="ECO:0008006" key="3">
    <source>
        <dbReference type="Google" id="ProtNLM"/>
    </source>
</evidence>
<keyword evidence="2" id="KW-1185">Reference proteome</keyword>
<proteinExistence type="predicted"/>
<dbReference type="OrthoDB" id="1036397at2"/>
<name>A0A1A9I6D7_9BACT</name>
<accession>A0A1A9I6D7</accession>
<sequence length="72" mass="8265">MKLIEIFKTDVPDKATARLLVRNLKSLFPHSKINFDLEDCDNILRIESSKPIDVRKVTFSLAEQGHRADVLN</sequence>
<dbReference type="STRING" id="1176587.A8C56_14980"/>
<dbReference type="KEGG" id="nia:A8C56_14980"/>
<dbReference type="Proteomes" id="UP000077667">
    <property type="component" value="Chromosome"/>
</dbReference>
<organism evidence="1 2">
    <name type="scientific">Niabella ginsenosidivorans</name>
    <dbReference type="NCBI Taxonomy" id="1176587"/>
    <lineage>
        <taxon>Bacteria</taxon>
        <taxon>Pseudomonadati</taxon>
        <taxon>Bacteroidota</taxon>
        <taxon>Chitinophagia</taxon>
        <taxon>Chitinophagales</taxon>
        <taxon>Chitinophagaceae</taxon>
        <taxon>Niabella</taxon>
    </lineage>
</organism>
<dbReference type="RefSeq" id="WP_067757667.1">
    <property type="nucleotide sequence ID" value="NZ_CP015772.1"/>
</dbReference>
<evidence type="ECO:0000313" key="1">
    <source>
        <dbReference type="EMBL" id="ANH82104.1"/>
    </source>
</evidence>
<gene>
    <name evidence="1" type="ORF">A8C56_14980</name>
</gene>
<reference evidence="1 2" key="1">
    <citation type="submission" date="2016-05" db="EMBL/GenBank/DDBJ databases">
        <title>Niabella ginsenosidivorans BS26 whole genome sequencing.</title>
        <authorList>
            <person name="Im W.T."/>
            <person name="Siddiqi M.Z."/>
        </authorList>
    </citation>
    <scope>NUCLEOTIDE SEQUENCE [LARGE SCALE GENOMIC DNA]</scope>
    <source>
        <strain evidence="1 2">BS26</strain>
    </source>
</reference>
<dbReference type="EMBL" id="CP015772">
    <property type="protein sequence ID" value="ANH82104.1"/>
    <property type="molecule type" value="Genomic_DNA"/>
</dbReference>
<dbReference type="AlphaFoldDB" id="A0A1A9I6D7"/>
<evidence type="ECO:0000313" key="2">
    <source>
        <dbReference type="Proteomes" id="UP000077667"/>
    </source>
</evidence>
<protein>
    <recommendedName>
        <fullName evidence="3">Methyltransferase type 11</fullName>
    </recommendedName>
</protein>